<gene>
    <name evidence="2" type="ORF">SPPG_08457</name>
</gene>
<dbReference type="RefSeq" id="XP_016604105.1">
    <property type="nucleotide sequence ID" value="XM_016756611.1"/>
</dbReference>
<name>A0A0L0H3N3_SPIPD</name>
<dbReference type="InParanoid" id="A0A0L0H3N3"/>
<feature type="compositionally biased region" description="Acidic residues" evidence="1">
    <location>
        <begin position="113"/>
        <end position="123"/>
    </location>
</feature>
<protein>
    <submittedName>
        <fullName evidence="2">Uncharacterized protein</fullName>
    </submittedName>
</protein>
<organism evidence="2 3">
    <name type="scientific">Spizellomyces punctatus (strain DAOM BR117)</name>
    <dbReference type="NCBI Taxonomy" id="645134"/>
    <lineage>
        <taxon>Eukaryota</taxon>
        <taxon>Fungi</taxon>
        <taxon>Fungi incertae sedis</taxon>
        <taxon>Chytridiomycota</taxon>
        <taxon>Chytridiomycota incertae sedis</taxon>
        <taxon>Chytridiomycetes</taxon>
        <taxon>Spizellomycetales</taxon>
        <taxon>Spizellomycetaceae</taxon>
        <taxon>Spizellomyces</taxon>
    </lineage>
</organism>
<dbReference type="OrthoDB" id="433924at2759"/>
<proteinExistence type="predicted"/>
<reference evidence="2 3" key="1">
    <citation type="submission" date="2009-08" db="EMBL/GenBank/DDBJ databases">
        <title>The Genome Sequence of Spizellomyces punctatus strain DAOM BR117.</title>
        <authorList>
            <consortium name="The Broad Institute Genome Sequencing Platform"/>
            <person name="Russ C."/>
            <person name="Cuomo C."/>
            <person name="Shea T."/>
            <person name="Young S.K."/>
            <person name="Zeng Q."/>
            <person name="Koehrsen M."/>
            <person name="Haas B."/>
            <person name="Borodovsky M."/>
            <person name="Guigo R."/>
            <person name="Alvarado L."/>
            <person name="Berlin A."/>
            <person name="Bochicchio J."/>
            <person name="Borenstein D."/>
            <person name="Chapman S."/>
            <person name="Chen Z."/>
            <person name="Engels R."/>
            <person name="Freedman E."/>
            <person name="Gellesch M."/>
            <person name="Goldberg J."/>
            <person name="Griggs A."/>
            <person name="Gujja S."/>
            <person name="Heiman D."/>
            <person name="Hepburn T."/>
            <person name="Howarth C."/>
            <person name="Jen D."/>
            <person name="Larson L."/>
            <person name="Lewis B."/>
            <person name="Mehta T."/>
            <person name="Park D."/>
            <person name="Pearson M."/>
            <person name="Roberts A."/>
            <person name="Saif S."/>
            <person name="Shenoy N."/>
            <person name="Sisk P."/>
            <person name="Stolte C."/>
            <person name="Sykes S."/>
            <person name="Thomson T."/>
            <person name="Walk T."/>
            <person name="White J."/>
            <person name="Yandava C."/>
            <person name="Burger G."/>
            <person name="Gray M.W."/>
            <person name="Holland P.W.H."/>
            <person name="King N."/>
            <person name="Lang F.B.F."/>
            <person name="Roger A.J."/>
            <person name="Ruiz-Trillo I."/>
            <person name="Lander E."/>
            <person name="Nusbaum C."/>
        </authorList>
    </citation>
    <scope>NUCLEOTIDE SEQUENCE [LARGE SCALE GENOMIC DNA]</scope>
    <source>
        <strain evidence="2 3">DAOM BR117</strain>
    </source>
</reference>
<evidence type="ECO:0000256" key="1">
    <source>
        <dbReference type="SAM" id="MobiDB-lite"/>
    </source>
</evidence>
<sequence length="131" mass="14577">MEADVQGAAQAQRALRTKGKGVKVLPPFNVGDVVRKYISGQGTDIKRRAKMGYFSEEKYEITAVVPNPHPNYMNSYKIKSVNTNHILPGLYPAWQLRLIPKEDAAGEAPQVEPEIEDDEEEVPEVNLGAEK</sequence>
<evidence type="ECO:0000313" key="3">
    <source>
        <dbReference type="Proteomes" id="UP000053201"/>
    </source>
</evidence>
<dbReference type="EMBL" id="KQ257471">
    <property type="protein sequence ID" value="KNC96065.1"/>
    <property type="molecule type" value="Genomic_DNA"/>
</dbReference>
<feature type="region of interest" description="Disordered" evidence="1">
    <location>
        <begin position="105"/>
        <end position="131"/>
    </location>
</feature>
<dbReference type="Proteomes" id="UP000053201">
    <property type="component" value="Unassembled WGS sequence"/>
</dbReference>
<evidence type="ECO:0000313" key="2">
    <source>
        <dbReference type="EMBL" id="KNC96065.1"/>
    </source>
</evidence>
<dbReference type="GeneID" id="27691621"/>
<keyword evidence="3" id="KW-1185">Reference proteome</keyword>
<accession>A0A0L0H3N3</accession>
<dbReference type="VEuPathDB" id="FungiDB:SPPG_08457"/>
<dbReference type="AlphaFoldDB" id="A0A0L0H3N3"/>